<reference evidence="1" key="1">
    <citation type="submission" date="2025-08" db="UniProtKB">
        <authorList>
            <consortium name="Ensembl"/>
        </authorList>
    </citation>
    <scope>IDENTIFICATION</scope>
</reference>
<dbReference type="Proteomes" id="UP000261340">
    <property type="component" value="Unplaced"/>
</dbReference>
<dbReference type="GeneTree" id="ENSGT00940000176953"/>
<name>A0A3Q0R8T4_AMPCI</name>
<proteinExistence type="predicted"/>
<keyword evidence="2" id="KW-1185">Reference proteome</keyword>
<sequence>MSACGILKKEINKNLCHISIDTCLSPGAPRTAVYKFVKCSPDGDQANCVTQQSPEMEWSPDLPSKLPASAAQDLFVFSFSSVPCNLISLCLSFFSEDMSGPWSLFSRRSVRDEAKPAQNELKEDHLLQL</sequence>
<dbReference type="STRING" id="61819.ENSACIP00000008574"/>
<accession>A0A3Q0R8T4</accession>
<dbReference type="AlphaFoldDB" id="A0A3Q0R8T4"/>
<evidence type="ECO:0000313" key="2">
    <source>
        <dbReference type="Proteomes" id="UP000261340"/>
    </source>
</evidence>
<dbReference type="Ensembl" id="ENSACIT00000008828.1">
    <property type="protein sequence ID" value="ENSACIP00000008574.1"/>
    <property type="gene ID" value="ENSACIG00000006728.1"/>
</dbReference>
<evidence type="ECO:0000313" key="1">
    <source>
        <dbReference type="Ensembl" id="ENSACIP00000008574.1"/>
    </source>
</evidence>
<organism evidence="1 2">
    <name type="scientific">Amphilophus citrinellus</name>
    <name type="common">Midas cichlid</name>
    <name type="synonym">Cichlasoma citrinellum</name>
    <dbReference type="NCBI Taxonomy" id="61819"/>
    <lineage>
        <taxon>Eukaryota</taxon>
        <taxon>Metazoa</taxon>
        <taxon>Chordata</taxon>
        <taxon>Craniata</taxon>
        <taxon>Vertebrata</taxon>
        <taxon>Euteleostomi</taxon>
        <taxon>Actinopterygii</taxon>
        <taxon>Neopterygii</taxon>
        <taxon>Teleostei</taxon>
        <taxon>Neoteleostei</taxon>
        <taxon>Acanthomorphata</taxon>
        <taxon>Ovalentaria</taxon>
        <taxon>Cichlomorphae</taxon>
        <taxon>Cichliformes</taxon>
        <taxon>Cichlidae</taxon>
        <taxon>New World cichlids</taxon>
        <taxon>Cichlasomatinae</taxon>
        <taxon>Heroini</taxon>
        <taxon>Amphilophus</taxon>
    </lineage>
</organism>
<reference evidence="1" key="2">
    <citation type="submission" date="2025-09" db="UniProtKB">
        <authorList>
            <consortium name="Ensembl"/>
        </authorList>
    </citation>
    <scope>IDENTIFICATION</scope>
</reference>
<dbReference type="OMA" id="MSACGIL"/>
<protein>
    <submittedName>
        <fullName evidence="1">Uncharacterized protein</fullName>
    </submittedName>
</protein>